<dbReference type="EMBL" id="LR798432">
    <property type="protein sequence ID" value="CAB5231272.1"/>
    <property type="molecule type" value="Genomic_DNA"/>
</dbReference>
<reference evidence="5" key="1">
    <citation type="submission" date="2020-05" db="EMBL/GenBank/DDBJ databases">
        <authorList>
            <person name="Chiriac C."/>
            <person name="Salcher M."/>
            <person name="Ghai R."/>
            <person name="Kavagutti S V."/>
        </authorList>
    </citation>
    <scope>NUCLEOTIDE SEQUENCE</scope>
</reference>
<accession>A0A6J5QYQ1</accession>
<evidence type="ECO:0000313" key="6">
    <source>
        <dbReference type="EMBL" id="CAB4189820.1"/>
    </source>
</evidence>
<evidence type="ECO:0000313" key="10">
    <source>
        <dbReference type="EMBL" id="CAB5231272.1"/>
    </source>
</evidence>
<evidence type="ECO:0000313" key="7">
    <source>
        <dbReference type="EMBL" id="CAB4192194.1"/>
    </source>
</evidence>
<organism evidence="5">
    <name type="scientific">uncultured Caudovirales phage</name>
    <dbReference type="NCBI Taxonomy" id="2100421"/>
    <lineage>
        <taxon>Viruses</taxon>
        <taxon>Duplodnaviria</taxon>
        <taxon>Heunggongvirae</taxon>
        <taxon>Uroviricota</taxon>
        <taxon>Caudoviricetes</taxon>
        <taxon>Peduoviridae</taxon>
        <taxon>Maltschvirus</taxon>
        <taxon>Maltschvirus maltsch</taxon>
    </lineage>
</organism>
<dbReference type="EMBL" id="LR797192">
    <property type="protein sequence ID" value="CAB4192194.1"/>
    <property type="molecule type" value="Genomic_DNA"/>
</dbReference>
<dbReference type="EMBL" id="LR797496">
    <property type="protein sequence ID" value="CAB4219868.1"/>
    <property type="molecule type" value="Genomic_DNA"/>
</dbReference>
<dbReference type="EMBL" id="LR797088">
    <property type="protein sequence ID" value="CAB4186238.1"/>
    <property type="molecule type" value="Genomic_DNA"/>
</dbReference>
<protein>
    <submittedName>
        <fullName evidence="5">Uncharacterized protein</fullName>
    </submittedName>
</protein>
<dbReference type="EMBL" id="LR796811">
    <property type="protein sequence ID" value="CAB4167514.1"/>
    <property type="molecule type" value="Genomic_DNA"/>
</dbReference>
<dbReference type="EMBL" id="LR797456">
    <property type="protein sequence ID" value="CAB4217746.1"/>
    <property type="molecule type" value="Genomic_DNA"/>
</dbReference>
<evidence type="ECO:0000313" key="5">
    <source>
        <dbReference type="EMBL" id="CAB4186238.1"/>
    </source>
</evidence>
<dbReference type="EMBL" id="LR796991">
    <property type="protein sequence ID" value="CAB4180414.1"/>
    <property type="molecule type" value="Genomic_DNA"/>
</dbReference>
<evidence type="ECO:0000313" key="3">
    <source>
        <dbReference type="EMBL" id="CAB4174513.1"/>
    </source>
</evidence>
<evidence type="ECO:0000313" key="9">
    <source>
        <dbReference type="EMBL" id="CAB4219868.1"/>
    </source>
</evidence>
<dbReference type="EMBL" id="LR796496">
    <property type="protein sequence ID" value="CAB4148332.1"/>
    <property type="molecule type" value="Genomic_DNA"/>
</dbReference>
<evidence type="ECO:0000313" key="8">
    <source>
        <dbReference type="EMBL" id="CAB4217746.1"/>
    </source>
</evidence>
<name>A0A6J5QYQ1_9CAUD</name>
<dbReference type="EMBL" id="LR796910">
    <property type="protein sequence ID" value="CAB4174513.1"/>
    <property type="molecule type" value="Genomic_DNA"/>
</dbReference>
<evidence type="ECO:0000313" key="4">
    <source>
        <dbReference type="EMBL" id="CAB4180414.1"/>
    </source>
</evidence>
<dbReference type="EMBL" id="LR797145">
    <property type="protein sequence ID" value="CAB4189820.1"/>
    <property type="molecule type" value="Genomic_DNA"/>
</dbReference>
<evidence type="ECO:0000313" key="2">
    <source>
        <dbReference type="EMBL" id="CAB4167514.1"/>
    </source>
</evidence>
<gene>
    <name evidence="4" type="ORF">UFOVP1036_25</name>
    <name evidence="5" type="ORF">UFOVP1132_42</name>
    <name evidence="6" type="ORF">UFOVP1190_17</name>
    <name evidence="7" type="ORF">UFOVP1248_9</name>
    <name evidence="8" type="ORF">UFOVP1493_78</name>
    <name evidence="10" type="ORF">UFOVP1584_48</name>
    <name evidence="9" type="ORF">UFOVP1635_17</name>
    <name evidence="1" type="ORF">UFOVP521_60</name>
    <name evidence="2" type="ORF">UFOVP856_32</name>
    <name evidence="3" type="ORF">UFOVP967_56</name>
</gene>
<sequence>MRPLTLHVEYVNTKQDIRDFLWDTPYYLFEEAIRQSYTSIQRIHEIIDSITDTTALPTTREIIVAALLNACTDLTDEIDHKTIFHVELPNTPTTYAKNAVKPIIIR</sequence>
<evidence type="ECO:0000313" key="1">
    <source>
        <dbReference type="EMBL" id="CAB4148332.1"/>
    </source>
</evidence>
<proteinExistence type="predicted"/>